<gene>
    <name evidence="1" type="ORF">EU556_03775</name>
</gene>
<organism evidence="1 2">
    <name type="scientific">Hymenobacter fodinae</name>
    <dbReference type="NCBI Taxonomy" id="2510796"/>
    <lineage>
        <taxon>Bacteria</taxon>
        <taxon>Pseudomonadati</taxon>
        <taxon>Bacteroidota</taxon>
        <taxon>Cytophagia</taxon>
        <taxon>Cytophagales</taxon>
        <taxon>Hymenobacteraceae</taxon>
        <taxon>Hymenobacter</taxon>
    </lineage>
</organism>
<accession>A0A4Z0PBI7</accession>
<dbReference type="RefSeq" id="WP_135431152.1">
    <property type="nucleotide sequence ID" value="NZ_SRLA01000001.1"/>
</dbReference>
<proteinExistence type="predicted"/>
<dbReference type="OrthoDB" id="67788at2"/>
<keyword evidence="2" id="KW-1185">Reference proteome</keyword>
<dbReference type="AlphaFoldDB" id="A0A4Z0PBI7"/>
<protein>
    <submittedName>
        <fullName evidence="1">Uncharacterized protein</fullName>
    </submittedName>
</protein>
<dbReference type="Proteomes" id="UP000298337">
    <property type="component" value="Unassembled WGS sequence"/>
</dbReference>
<evidence type="ECO:0000313" key="2">
    <source>
        <dbReference type="Proteomes" id="UP000298337"/>
    </source>
</evidence>
<dbReference type="EMBL" id="SRLA01000001">
    <property type="protein sequence ID" value="TGE09954.1"/>
    <property type="molecule type" value="Genomic_DNA"/>
</dbReference>
<name>A0A4Z0PBI7_9BACT</name>
<sequence>MLLNYIEAFQSLNPNTTKEDGEKPYKPALLLAVLDNIETAQITNNQIHYTPDLIASFRHYHEKLGATMSYKLRQFVYAFFHLRGEGFWQLKPNPGVDLEASELKIDSFTKLQDAVAYARLDLNLWKLLEAYKTRAILRSTLLAAYSPK</sequence>
<comment type="caution">
    <text evidence="1">The sequence shown here is derived from an EMBL/GenBank/DDBJ whole genome shotgun (WGS) entry which is preliminary data.</text>
</comment>
<reference evidence="1 2" key="1">
    <citation type="submission" date="2019-04" db="EMBL/GenBank/DDBJ databases">
        <authorList>
            <person name="Feng G."/>
            <person name="Zhang J."/>
            <person name="Zhu H."/>
        </authorList>
    </citation>
    <scope>NUCLEOTIDE SEQUENCE [LARGE SCALE GENOMIC DNA]</scope>
    <source>
        <strain evidence="1 2">92R-1</strain>
    </source>
</reference>
<evidence type="ECO:0000313" key="1">
    <source>
        <dbReference type="EMBL" id="TGE09954.1"/>
    </source>
</evidence>